<gene>
    <name evidence="2" type="primary">PARPA_12408.1 scaffold 45011</name>
</gene>
<evidence type="ECO:0008006" key="4">
    <source>
        <dbReference type="Google" id="ProtNLM"/>
    </source>
</evidence>
<sequence>MTDINMYDYDEDIELNDGDSEQTDENETFSANTVTLRSYMRVIVNNEEAMEIDQGLLNDLQGEGEDDECEFTEPQGLDEQNVINQETHRKRTSKRNKTQKTCRKYTREQVVEFCALSQMGWTTKQAASKTGITLSNAYRYAQYYSQHQEVPNVWKPRGPPKAQTLQTVHELFIRSLIDDHGTHTLEYMRETLMKNFPEVDISPTAFYKFVRQNCALSIKKVQLISADRNSDDAKLKRREAVSSWLADKEMDFESNCVFLDEAGTRFQV</sequence>
<proteinExistence type="predicted"/>
<dbReference type="Proteomes" id="UP000054107">
    <property type="component" value="Unassembled WGS sequence"/>
</dbReference>
<evidence type="ECO:0000313" key="2">
    <source>
        <dbReference type="EMBL" id="CEP18108.1"/>
    </source>
</evidence>
<dbReference type="InterPro" id="IPR009057">
    <property type="entry name" value="Homeodomain-like_sf"/>
</dbReference>
<dbReference type="SUPFAM" id="SSF46689">
    <property type="entry name" value="Homeodomain-like"/>
    <property type="match status" value="1"/>
</dbReference>
<accession>A0A0B7NS41</accession>
<keyword evidence="3" id="KW-1185">Reference proteome</keyword>
<dbReference type="AlphaFoldDB" id="A0A0B7NS41"/>
<dbReference type="EMBL" id="LN733753">
    <property type="protein sequence ID" value="CEP18108.1"/>
    <property type="molecule type" value="Genomic_DNA"/>
</dbReference>
<protein>
    <recommendedName>
        <fullName evidence="4">Tc1-like transposase DDE domain-containing protein</fullName>
    </recommendedName>
</protein>
<evidence type="ECO:0000256" key="1">
    <source>
        <dbReference type="SAM" id="MobiDB-lite"/>
    </source>
</evidence>
<feature type="region of interest" description="Disordered" evidence="1">
    <location>
        <begin position="1"/>
        <end position="27"/>
    </location>
</feature>
<name>A0A0B7NS41_9FUNG</name>
<organism evidence="2 3">
    <name type="scientific">Parasitella parasitica</name>
    <dbReference type="NCBI Taxonomy" id="35722"/>
    <lineage>
        <taxon>Eukaryota</taxon>
        <taxon>Fungi</taxon>
        <taxon>Fungi incertae sedis</taxon>
        <taxon>Mucoromycota</taxon>
        <taxon>Mucoromycotina</taxon>
        <taxon>Mucoromycetes</taxon>
        <taxon>Mucorales</taxon>
        <taxon>Mucorineae</taxon>
        <taxon>Mucoraceae</taxon>
        <taxon>Parasitella</taxon>
    </lineage>
</organism>
<feature type="compositionally biased region" description="Acidic residues" evidence="1">
    <location>
        <begin position="8"/>
        <end position="27"/>
    </location>
</feature>
<dbReference type="OrthoDB" id="2289409at2759"/>
<reference evidence="2 3" key="1">
    <citation type="submission" date="2014-09" db="EMBL/GenBank/DDBJ databases">
        <authorList>
            <person name="Ellenberger Sabrina"/>
        </authorList>
    </citation>
    <scope>NUCLEOTIDE SEQUENCE [LARGE SCALE GENOMIC DNA]</scope>
    <source>
        <strain evidence="2 3">CBS 412.66</strain>
    </source>
</reference>
<evidence type="ECO:0000313" key="3">
    <source>
        <dbReference type="Proteomes" id="UP000054107"/>
    </source>
</evidence>